<name>A0A7H4MD91_KLEVA</name>
<organism evidence="1 2">
    <name type="scientific">Klebsiella variicola</name>
    <dbReference type="NCBI Taxonomy" id="244366"/>
    <lineage>
        <taxon>Bacteria</taxon>
        <taxon>Pseudomonadati</taxon>
        <taxon>Pseudomonadota</taxon>
        <taxon>Gammaproteobacteria</taxon>
        <taxon>Enterobacterales</taxon>
        <taxon>Enterobacteriaceae</taxon>
        <taxon>Klebsiella/Raoultella group</taxon>
        <taxon>Klebsiella</taxon>
        <taxon>Klebsiella pneumoniae complex</taxon>
    </lineage>
</organism>
<dbReference type="AlphaFoldDB" id="A0A7H4MD91"/>
<protein>
    <submittedName>
        <fullName evidence="1">Uncharacterized protein</fullName>
    </submittedName>
</protein>
<gene>
    <name evidence="1" type="ORF">NCTC9177_02133</name>
</gene>
<evidence type="ECO:0000313" key="2">
    <source>
        <dbReference type="Proteomes" id="UP000254545"/>
    </source>
</evidence>
<dbReference type="Proteomes" id="UP000254545">
    <property type="component" value="Unassembled WGS sequence"/>
</dbReference>
<dbReference type="EMBL" id="UGKR01000003">
    <property type="protein sequence ID" value="STS88291.1"/>
    <property type="molecule type" value="Genomic_DNA"/>
</dbReference>
<comment type="caution">
    <text evidence="1">The sequence shown here is derived from an EMBL/GenBank/DDBJ whole genome shotgun (WGS) entry which is preliminary data.</text>
</comment>
<proteinExistence type="predicted"/>
<evidence type="ECO:0000313" key="1">
    <source>
        <dbReference type="EMBL" id="STS88291.1"/>
    </source>
</evidence>
<reference evidence="1 2" key="1">
    <citation type="submission" date="2018-06" db="EMBL/GenBank/DDBJ databases">
        <authorList>
            <consortium name="Pathogen Informatics"/>
            <person name="Doyle S."/>
        </authorList>
    </citation>
    <scope>NUCLEOTIDE SEQUENCE [LARGE SCALE GENOMIC DNA]</scope>
    <source>
        <strain evidence="1 2">NCTC9177</strain>
    </source>
</reference>
<accession>A0A7H4MD91</accession>
<sequence>MPIRCEALLLPLNSSAGGAIPDNPPFGDHYRARRDACGIFHAVGDHQQSELLLLADIGDQGQHLLTQRRVKR</sequence>